<feature type="transmembrane region" description="Helical" evidence="6">
    <location>
        <begin position="113"/>
        <end position="132"/>
    </location>
</feature>
<dbReference type="PANTHER" id="PTHR13439:SF0">
    <property type="entry name" value="TOPOISOMERASE I DAMAGE AFFECTED PROTEIN 4"/>
    <property type="match status" value="1"/>
</dbReference>
<comment type="subcellular location">
    <subcellularLocation>
        <location evidence="1">Membrane</location>
        <topology evidence="1">Multi-pass membrane protein</topology>
    </subcellularLocation>
</comment>
<dbReference type="GO" id="GO:0016020">
    <property type="term" value="C:membrane"/>
    <property type="evidence" value="ECO:0007669"/>
    <property type="project" value="UniProtKB-SubCell"/>
</dbReference>
<gene>
    <name evidence="8" type="ORF">Cvel_26978</name>
</gene>
<sequence length="275" mass="31777">MIADALRAVHAVYEKHYDYGYDQYMIMYRSVQWTAFFWVCYLVSFGLFWPYYGATAKRVKSGKVKRFREHDWAARGASTVFACLVTVPGFYALFLDQAIMEEPLRSRPPVYNLLSAMSIGYFLWDIVISILFEPMEFIIHALMAGSTFMVTGYSEAFPMTWMGGAVLMFELSTVPLNLRWFLIAAGKTEGPVFQTVQMTFVILYALARIAWGDILVFPWVWYQLVYTTPDMETAFKAFIWVTSTTAAALNTWWFYVMVRKALKPSSRKELDTKAD</sequence>
<dbReference type="PhylomeDB" id="A0A0G4HFR8"/>
<dbReference type="InterPro" id="IPR050846">
    <property type="entry name" value="TLCD"/>
</dbReference>
<feature type="transmembrane region" description="Helical" evidence="6">
    <location>
        <begin position="160"/>
        <end position="180"/>
    </location>
</feature>
<evidence type="ECO:0000256" key="1">
    <source>
        <dbReference type="ARBA" id="ARBA00004141"/>
    </source>
</evidence>
<feature type="domain" description="TLC" evidence="7">
    <location>
        <begin position="67"/>
        <end position="266"/>
    </location>
</feature>
<dbReference type="EMBL" id="CDMZ01002518">
    <property type="protein sequence ID" value="CEM42723.1"/>
    <property type="molecule type" value="Genomic_DNA"/>
</dbReference>
<organism evidence="8">
    <name type="scientific">Chromera velia CCMP2878</name>
    <dbReference type="NCBI Taxonomy" id="1169474"/>
    <lineage>
        <taxon>Eukaryota</taxon>
        <taxon>Sar</taxon>
        <taxon>Alveolata</taxon>
        <taxon>Colpodellida</taxon>
        <taxon>Chromeraceae</taxon>
        <taxon>Chromera</taxon>
    </lineage>
</organism>
<evidence type="ECO:0000256" key="2">
    <source>
        <dbReference type="ARBA" id="ARBA00022692"/>
    </source>
</evidence>
<dbReference type="SMART" id="SM00724">
    <property type="entry name" value="TLC"/>
    <property type="match status" value="1"/>
</dbReference>
<feature type="transmembrane region" description="Helical" evidence="6">
    <location>
        <begin position="237"/>
        <end position="258"/>
    </location>
</feature>
<evidence type="ECO:0000256" key="3">
    <source>
        <dbReference type="ARBA" id="ARBA00022989"/>
    </source>
</evidence>
<protein>
    <recommendedName>
        <fullName evidence="7">TLC domain-containing protein</fullName>
    </recommendedName>
</protein>
<reference evidence="8" key="1">
    <citation type="submission" date="2014-11" db="EMBL/GenBank/DDBJ databases">
        <authorList>
            <person name="Otto D Thomas"/>
            <person name="Naeem Raeece"/>
        </authorList>
    </citation>
    <scope>NUCLEOTIDE SEQUENCE</scope>
</reference>
<evidence type="ECO:0000256" key="5">
    <source>
        <dbReference type="PROSITE-ProRule" id="PRU00205"/>
    </source>
</evidence>
<dbReference type="InterPro" id="IPR006634">
    <property type="entry name" value="TLC-dom"/>
</dbReference>
<evidence type="ECO:0000256" key="4">
    <source>
        <dbReference type="ARBA" id="ARBA00023136"/>
    </source>
</evidence>
<dbReference type="GO" id="GO:0005783">
    <property type="term" value="C:endoplasmic reticulum"/>
    <property type="evidence" value="ECO:0007669"/>
    <property type="project" value="TreeGrafter"/>
</dbReference>
<dbReference type="PROSITE" id="PS50922">
    <property type="entry name" value="TLC"/>
    <property type="match status" value="1"/>
</dbReference>
<name>A0A0G4HFR8_9ALVE</name>
<dbReference type="PANTHER" id="PTHR13439">
    <property type="entry name" value="CT120 PROTEIN"/>
    <property type="match status" value="1"/>
</dbReference>
<keyword evidence="3 6" id="KW-1133">Transmembrane helix</keyword>
<feature type="transmembrane region" description="Helical" evidence="6">
    <location>
        <begin position="201"/>
        <end position="222"/>
    </location>
</feature>
<keyword evidence="4 5" id="KW-0472">Membrane</keyword>
<evidence type="ECO:0000256" key="6">
    <source>
        <dbReference type="SAM" id="Phobius"/>
    </source>
</evidence>
<accession>A0A0G4HFR8</accession>
<feature type="transmembrane region" description="Helical" evidence="6">
    <location>
        <begin position="72"/>
        <end position="93"/>
    </location>
</feature>
<dbReference type="Pfam" id="PF03798">
    <property type="entry name" value="TRAM_LAG1_CLN8"/>
    <property type="match status" value="1"/>
</dbReference>
<keyword evidence="2 5" id="KW-0812">Transmembrane</keyword>
<dbReference type="AlphaFoldDB" id="A0A0G4HFR8"/>
<dbReference type="GO" id="GO:0055088">
    <property type="term" value="P:lipid homeostasis"/>
    <property type="evidence" value="ECO:0007669"/>
    <property type="project" value="TreeGrafter"/>
</dbReference>
<feature type="transmembrane region" description="Helical" evidence="6">
    <location>
        <begin position="31"/>
        <end position="52"/>
    </location>
</feature>
<evidence type="ECO:0000259" key="7">
    <source>
        <dbReference type="PROSITE" id="PS50922"/>
    </source>
</evidence>
<proteinExistence type="predicted"/>
<evidence type="ECO:0000313" key="8">
    <source>
        <dbReference type="EMBL" id="CEM42723.1"/>
    </source>
</evidence>
<feature type="transmembrane region" description="Helical" evidence="6">
    <location>
        <begin position="137"/>
        <end position="154"/>
    </location>
</feature>
<dbReference type="VEuPathDB" id="CryptoDB:Cvel_26978"/>